<dbReference type="EC" id="2.7.13.3" evidence="3"/>
<comment type="caution">
    <text evidence="15">The sequence shown here is derived from an EMBL/GenBank/DDBJ whole genome shotgun (WGS) entry which is preliminary data.</text>
</comment>
<dbReference type="PANTHER" id="PTHR34220">
    <property type="entry name" value="SENSOR HISTIDINE KINASE YPDA"/>
    <property type="match status" value="1"/>
</dbReference>
<evidence type="ECO:0000259" key="13">
    <source>
        <dbReference type="PROSITE" id="PS50109"/>
    </source>
</evidence>
<evidence type="ECO:0000256" key="12">
    <source>
        <dbReference type="SAM" id="Phobius"/>
    </source>
</evidence>
<proteinExistence type="predicted"/>
<dbReference type="AlphaFoldDB" id="A0A3D9I8Y4"/>
<dbReference type="GO" id="GO:0005886">
    <property type="term" value="C:plasma membrane"/>
    <property type="evidence" value="ECO:0007669"/>
    <property type="project" value="UniProtKB-SubCell"/>
</dbReference>
<dbReference type="SUPFAM" id="SSF55874">
    <property type="entry name" value="ATPase domain of HSP90 chaperone/DNA topoisomerase II/histidine kinase"/>
    <property type="match status" value="1"/>
</dbReference>
<dbReference type="Pfam" id="PF06580">
    <property type="entry name" value="His_kinase"/>
    <property type="match status" value="1"/>
</dbReference>
<sequence length="600" mass="67510">MWKRLFNKKSSVQRKILTSFVLLIVLPLGLFSYVSLTISKNTLKEKEITSNLEMLNQIADKLNIMASDLTAISNLYFANSGLYELLKPPQGLGIYEEIAKRDFLAKTMINYKYAYTWMDYNTTLFGENGFELHTLYEGRKIGIGSVKDESWYEDVLRADGSIVWISDPSEKLIPTVDDNHFVSAVRLLKDFETGARLGVFLISVGEGFLYQQYRSAFEDYENALLIDDRGIVISAFDKQLIGSSLGSFGEGMDELEGESGHFVAKLNGRNLLITYDTVAKTGWRIVAYTPLTELYADIGKLERLTVLLFLAVLAVSFLVSYYIARRLSIPIQRLFISMKKVEMGNLQERSAVSGSDEIGELARKFNSMVGRIEDLHDRVLAEQEMKRRTEIRALQSQINTHFLYNTLASIRSMLPTEPPEKVDSIIVALVRLLKRTLTEEGEFIPISEELENLRNYVRIQEARQGEHLRVEFAADEGMMHLKTLKLLLQPIVENAIFHGIEPKASPGTVLVQGGLSDGKVWFRIRDDGVGYSELPRPEVDTDITALAIEQGSGMGLRNIRDRLRLHYGASADLIVIARAEGGTDVLLSLPAIRGPEELTA</sequence>
<keyword evidence="11 12" id="KW-0472">Membrane</keyword>
<dbReference type="SUPFAM" id="SSF158472">
    <property type="entry name" value="HAMP domain-like"/>
    <property type="match status" value="1"/>
</dbReference>
<evidence type="ECO:0000256" key="7">
    <source>
        <dbReference type="ARBA" id="ARBA00022741"/>
    </source>
</evidence>
<reference evidence="15 16" key="1">
    <citation type="submission" date="2018-07" db="EMBL/GenBank/DDBJ databases">
        <title>Genomic Encyclopedia of Type Strains, Phase III (KMG-III): the genomes of soil and plant-associated and newly described type strains.</title>
        <authorList>
            <person name="Whitman W."/>
        </authorList>
    </citation>
    <scope>NUCLEOTIDE SEQUENCE [LARGE SCALE GENOMIC DNA]</scope>
    <source>
        <strain evidence="15 16">CECT 7287</strain>
    </source>
</reference>
<name>A0A3D9I8Y4_9BACL</name>
<keyword evidence="12" id="KW-1133">Transmembrane helix</keyword>
<dbReference type="RefSeq" id="WP_116064531.1">
    <property type="nucleotide sequence ID" value="NZ_QRDZ01000034.1"/>
</dbReference>
<evidence type="ECO:0000256" key="6">
    <source>
        <dbReference type="ARBA" id="ARBA00022679"/>
    </source>
</evidence>
<dbReference type="Pfam" id="PF02518">
    <property type="entry name" value="HATPase_c"/>
    <property type="match status" value="1"/>
</dbReference>
<comment type="subcellular location">
    <subcellularLocation>
        <location evidence="2">Cell membrane</location>
        <topology evidence="2">Multi-pass membrane protein</topology>
    </subcellularLocation>
</comment>
<keyword evidence="10" id="KW-0902">Two-component regulatory system</keyword>
<dbReference type="InterPro" id="IPR010559">
    <property type="entry name" value="Sig_transdc_His_kin_internal"/>
</dbReference>
<comment type="catalytic activity">
    <reaction evidence="1">
        <text>ATP + protein L-histidine = ADP + protein N-phospho-L-histidine.</text>
        <dbReference type="EC" id="2.7.13.3"/>
    </reaction>
</comment>
<keyword evidence="6" id="KW-0808">Transferase</keyword>
<dbReference type="PANTHER" id="PTHR34220:SF7">
    <property type="entry name" value="SENSOR HISTIDINE KINASE YPDA"/>
    <property type="match status" value="1"/>
</dbReference>
<dbReference type="PROSITE" id="PS50109">
    <property type="entry name" value="HIS_KIN"/>
    <property type="match status" value="1"/>
</dbReference>
<feature type="domain" description="HAMP" evidence="14">
    <location>
        <begin position="325"/>
        <end position="377"/>
    </location>
</feature>
<accession>A0A3D9I8Y4</accession>
<protein>
    <recommendedName>
        <fullName evidence="3">histidine kinase</fullName>
        <ecNumber evidence="3">2.7.13.3</ecNumber>
    </recommendedName>
</protein>
<evidence type="ECO:0000256" key="11">
    <source>
        <dbReference type="ARBA" id="ARBA00023136"/>
    </source>
</evidence>
<dbReference type="InterPro" id="IPR003594">
    <property type="entry name" value="HATPase_dom"/>
</dbReference>
<evidence type="ECO:0000313" key="16">
    <source>
        <dbReference type="Proteomes" id="UP000256977"/>
    </source>
</evidence>
<organism evidence="15 16">
    <name type="scientific">Cohnella phaseoli</name>
    <dbReference type="NCBI Taxonomy" id="456490"/>
    <lineage>
        <taxon>Bacteria</taxon>
        <taxon>Bacillati</taxon>
        <taxon>Bacillota</taxon>
        <taxon>Bacilli</taxon>
        <taxon>Bacillales</taxon>
        <taxon>Paenibacillaceae</taxon>
        <taxon>Cohnella</taxon>
    </lineage>
</organism>
<dbReference type="PROSITE" id="PS50885">
    <property type="entry name" value="HAMP"/>
    <property type="match status" value="1"/>
</dbReference>
<keyword evidence="12" id="KW-0812">Transmembrane</keyword>
<dbReference type="Pfam" id="PF00672">
    <property type="entry name" value="HAMP"/>
    <property type="match status" value="1"/>
</dbReference>
<dbReference type="GO" id="GO:0005524">
    <property type="term" value="F:ATP binding"/>
    <property type="evidence" value="ECO:0007669"/>
    <property type="project" value="UniProtKB-KW"/>
</dbReference>
<feature type="transmembrane region" description="Helical" evidence="12">
    <location>
        <begin position="304"/>
        <end position="324"/>
    </location>
</feature>
<evidence type="ECO:0000256" key="5">
    <source>
        <dbReference type="ARBA" id="ARBA00022553"/>
    </source>
</evidence>
<dbReference type="InterPro" id="IPR003660">
    <property type="entry name" value="HAMP_dom"/>
</dbReference>
<dbReference type="SMART" id="SM00304">
    <property type="entry name" value="HAMP"/>
    <property type="match status" value="1"/>
</dbReference>
<evidence type="ECO:0000256" key="9">
    <source>
        <dbReference type="ARBA" id="ARBA00022840"/>
    </source>
</evidence>
<gene>
    <name evidence="15" type="ORF">DFP98_1343</name>
</gene>
<dbReference type="GO" id="GO:0000155">
    <property type="term" value="F:phosphorelay sensor kinase activity"/>
    <property type="evidence" value="ECO:0007669"/>
    <property type="project" value="InterPro"/>
</dbReference>
<keyword evidence="16" id="KW-1185">Reference proteome</keyword>
<dbReference type="InterPro" id="IPR036890">
    <property type="entry name" value="HATPase_C_sf"/>
</dbReference>
<evidence type="ECO:0000256" key="4">
    <source>
        <dbReference type="ARBA" id="ARBA00022475"/>
    </source>
</evidence>
<feature type="domain" description="Histidine kinase" evidence="13">
    <location>
        <begin position="398"/>
        <end position="593"/>
    </location>
</feature>
<evidence type="ECO:0000256" key="3">
    <source>
        <dbReference type="ARBA" id="ARBA00012438"/>
    </source>
</evidence>
<evidence type="ECO:0000256" key="10">
    <source>
        <dbReference type="ARBA" id="ARBA00023012"/>
    </source>
</evidence>
<dbReference type="Gene3D" id="3.30.450.20">
    <property type="entry name" value="PAS domain"/>
    <property type="match status" value="1"/>
</dbReference>
<dbReference type="InterPro" id="IPR005467">
    <property type="entry name" value="His_kinase_dom"/>
</dbReference>
<evidence type="ECO:0000256" key="1">
    <source>
        <dbReference type="ARBA" id="ARBA00000085"/>
    </source>
</evidence>
<dbReference type="CDD" id="cd06225">
    <property type="entry name" value="HAMP"/>
    <property type="match status" value="1"/>
</dbReference>
<dbReference type="InterPro" id="IPR050640">
    <property type="entry name" value="Bact_2-comp_sensor_kinase"/>
</dbReference>
<keyword evidence="8 15" id="KW-0418">Kinase</keyword>
<keyword evidence="7" id="KW-0547">Nucleotide-binding</keyword>
<keyword evidence="9" id="KW-0067">ATP-binding</keyword>
<dbReference type="OrthoDB" id="9776552at2"/>
<evidence type="ECO:0000259" key="14">
    <source>
        <dbReference type="PROSITE" id="PS50885"/>
    </source>
</evidence>
<dbReference type="Proteomes" id="UP000256977">
    <property type="component" value="Unassembled WGS sequence"/>
</dbReference>
<keyword evidence="5" id="KW-0597">Phosphoprotein</keyword>
<keyword evidence="4" id="KW-1003">Cell membrane</keyword>
<dbReference type="EMBL" id="QRDZ01000034">
    <property type="protein sequence ID" value="RED58161.1"/>
    <property type="molecule type" value="Genomic_DNA"/>
</dbReference>
<evidence type="ECO:0000256" key="8">
    <source>
        <dbReference type="ARBA" id="ARBA00022777"/>
    </source>
</evidence>
<evidence type="ECO:0000256" key="2">
    <source>
        <dbReference type="ARBA" id="ARBA00004651"/>
    </source>
</evidence>
<dbReference type="Gene3D" id="1.10.8.500">
    <property type="entry name" value="HAMP domain in histidine kinase"/>
    <property type="match status" value="1"/>
</dbReference>
<evidence type="ECO:0000313" key="15">
    <source>
        <dbReference type="EMBL" id="RED58161.1"/>
    </source>
</evidence>
<dbReference type="Gene3D" id="3.30.565.10">
    <property type="entry name" value="Histidine kinase-like ATPase, C-terminal domain"/>
    <property type="match status" value="1"/>
</dbReference>